<gene>
    <name evidence="2" type="ORF">LCGC14_1239650</name>
</gene>
<evidence type="ECO:0000256" key="1">
    <source>
        <dbReference type="SAM" id="MobiDB-lite"/>
    </source>
</evidence>
<organism evidence="2">
    <name type="scientific">marine sediment metagenome</name>
    <dbReference type="NCBI Taxonomy" id="412755"/>
    <lineage>
        <taxon>unclassified sequences</taxon>
        <taxon>metagenomes</taxon>
        <taxon>ecological metagenomes</taxon>
    </lineage>
</organism>
<sequence length="83" mass="9089">MLINHNDSNSCSITIKTSSINGRQNESEIDIFVQRIVDLAHETLSASTIEVQSQKVRQIRSTAEGNTPTTPTMSKGEESNLNA</sequence>
<accession>A0A0F9LTF7</accession>
<evidence type="ECO:0000313" key="2">
    <source>
        <dbReference type="EMBL" id="KKM90341.1"/>
    </source>
</evidence>
<protein>
    <submittedName>
        <fullName evidence="2">Uncharacterized protein</fullName>
    </submittedName>
</protein>
<dbReference type="EMBL" id="LAZR01006683">
    <property type="protein sequence ID" value="KKM90341.1"/>
    <property type="molecule type" value="Genomic_DNA"/>
</dbReference>
<proteinExistence type="predicted"/>
<feature type="region of interest" description="Disordered" evidence="1">
    <location>
        <begin position="51"/>
        <end position="83"/>
    </location>
</feature>
<dbReference type="AlphaFoldDB" id="A0A0F9LTF7"/>
<comment type="caution">
    <text evidence="2">The sequence shown here is derived from an EMBL/GenBank/DDBJ whole genome shotgun (WGS) entry which is preliminary data.</text>
</comment>
<reference evidence="2" key="1">
    <citation type="journal article" date="2015" name="Nature">
        <title>Complex archaea that bridge the gap between prokaryotes and eukaryotes.</title>
        <authorList>
            <person name="Spang A."/>
            <person name="Saw J.H."/>
            <person name="Jorgensen S.L."/>
            <person name="Zaremba-Niedzwiedzka K."/>
            <person name="Martijn J."/>
            <person name="Lind A.E."/>
            <person name="van Eijk R."/>
            <person name="Schleper C."/>
            <person name="Guy L."/>
            <person name="Ettema T.J."/>
        </authorList>
    </citation>
    <scope>NUCLEOTIDE SEQUENCE</scope>
</reference>
<name>A0A0F9LTF7_9ZZZZ</name>